<dbReference type="CDD" id="cd06263">
    <property type="entry name" value="MAM"/>
    <property type="match status" value="3"/>
</dbReference>
<feature type="repeat" description="RCC1" evidence="4">
    <location>
        <begin position="1622"/>
        <end position="1680"/>
    </location>
</feature>
<dbReference type="InterPro" id="IPR011641">
    <property type="entry name" value="Tyr-kin_ephrin_A/B_rcpt-like"/>
</dbReference>
<dbReference type="Gene3D" id="3.10.250.10">
    <property type="entry name" value="SRCR-like domain"/>
    <property type="match status" value="1"/>
</dbReference>
<dbReference type="InterPro" id="IPR051560">
    <property type="entry name" value="MAM_domain-containing"/>
</dbReference>
<accession>A0A1Q9C1B8</accession>
<dbReference type="SMART" id="SM01411">
    <property type="entry name" value="Ephrin_rec_like"/>
    <property type="match status" value="5"/>
</dbReference>
<dbReference type="Pfam" id="PF07699">
    <property type="entry name" value="Ephrin_rec_like"/>
    <property type="match status" value="1"/>
</dbReference>
<dbReference type="InterPro" id="IPR013320">
    <property type="entry name" value="ConA-like_dom_sf"/>
</dbReference>
<evidence type="ECO:0000313" key="8">
    <source>
        <dbReference type="EMBL" id="OLP76716.1"/>
    </source>
</evidence>
<dbReference type="SUPFAM" id="SSF57184">
    <property type="entry name" value="Growth factor receptor domain"/>
    <property type="match status" value="2"/>
</dbReference>
<dbReference type="InterPro" id="IPR036772">
    <property type="entry name" value="SRCR-like_dom_sf"/>
</dbReference>
<evidence type="ECO:0000256" key="4">
    <source>
        <dbReference type="PROSITE-ProRule" id="PRU00235"/>
    </source>
</evidence>
<dbReference type="InterPro" id="IPR000998">
    <property type="entry name" value="MAM_dom"/>
</dbReference>
<sequence length="2823" mass="303224">MQDIRHAVAKAGVSAVRMDGWMDRWMDGWMDGSINAGMHVWMEAEFGVTCIEFTGMAGITWSLVNWYFKTTWHPAVTIMSHGEYADDTGDDDDDDDDVDDCDHDDDDTHIDDNHDCCAAVVDTDIEIVPVSTNDTQQGEMMQVPEASRHSVTEHQRQLYTSLYDSLVVARSENQTGTPAEGSGAWKLVSGSAPPFDLLTPQEVIEFRAFLTASHLDEDRARSVLCMQTSEGESSQELRALQASTAPAANWSEVVSCDFEVDFCGWSTGDNAWRRHSGSTASSATGPEKAVEGDWYVYVESSSNSNKEFILTSGIFDASPEARHLHFYFHMFGAHLQTGSFRMDALRSGGWTQAWSRIGEQGTQWHTALVSLPQDATAVRFVGITGASWRSDIALDGISTGVPTVEFDQLTCEFSFDTCLWQSTVASSWQLAGDADGQWLEAVQSDSQALEWILETAALFNTTEEQVLMFDYQLNGSNTVALELQHQTSAGGWQRLWVESGSRGAIWHAAIVTIPSSTVCLRLLANVTGEADAVRIDSLHAANVLHDWGAISCGFESDFCAWSTNSHAWLRRSGTTPSSFTGPDGAAEGESYIYTEASDNENKEFILTSDLFDASPAARHLYFYFHMQGVHIGSLRMDALRSSGWTQLWSRIGEQGDQWELALVGLPQDARGVRFVGITGASWRSDIALDGIFTGVPTVEFDQLTCEFSFDTCLWQSTVASSWQLAGDADGQWLEAVQSDSQALEWILETAALFNTTEEQVLMFDYQLNGSNTVALELQHQTSAGGWQRLWVESGSRGAIWHAAIVTIPSSTVCLRLLANVTGEADAVRIDSLHAANVLHDWGAISCGFESDFCAWSTNLHAWLRRSGTTPSSFTGPDGAAEGESYIYTEASDNENKEFILTSDLFDASPAARHLHFYFHMWGENTGSLRMDALRSSGWTQLWSCIGEQGPQWGLALVGLPQDARAARFVGITGAGFTSDIALDGISTGVPTVEFDQLACEFSFDTCLWQSTVASSWQLAGDADGQWLEAVQSGSQALEWILETAALFNTTEEQVLMFDYQLNGSNTVALELQHHTSAGGWQRLWLESGSRGAVWYTGRVTIPAGSVGFRFVANVSELDSVKLDSFSMGASVSDFASISCSFEQDTCKWVGDWQQGRLTGSSRSSWPSGFHGESYAYAGGVVYEAQGGKFKVPLRPVPSLQAFRLTSPLFPKLANVSYLEFAFHMFAPGIGKLELWHLKEGRWSLRWSRQSNQGPDWLQAKVRLPAGVEMLRFVSYDAITIFSEVALDALLAWEGSEAAPVEFLSLASGSYHNCAILKAEGVLKCWGSAGSGRLGYGSTARMGVAPGEMGENLPAVDLGEPGVRVIQVSCGLRHTCAVLETGVLKCFGEGEWGKLGYGNTDDVGSEPSDMGEHLPAVDLGPGREVVQVAAGRYHTCALLRGGSVKCFGDRDLLGLGDELGPERLSRGDDPGEMGSQLPAVDLGTDFEAVQLVLGDLHSCALSSQGAVKCWGRSSRLGLGLGGGVYIGISPNEMGDALPAVDLGPLPAVQIAAGTRHTCVLSDGSVKCWGANHRGQLGYGNLEEMGDQPGEMGANLPVVDLGDGMTVTHLAAGSHVNCAILQDASLKCWGSGVSGQLGQGNTESLGDEPAEMGSKLRAVGLGNLEVWDVSVGYGHTCVLLDDDSTRCWGDGSAGQLGIGSELSVGQVPGELGVALVPAELFPRTPGAGLQGASLLAVTADHGFARGLLQMQHDASVGLVCDDGFNDRAAQVACRDLGMAGGRTLSLTMWGDMGAGAILADNIRCTGTEVSLRDCIFRGWHLHDCIPQEAAGLECESDAWSEYTPAGSPAGRQDASMVWDSEAQSAWMFGGHASNAFLYFADLWRYDWPRRAWTEILPSSEGPAPGARWGHAALWDAHSRCMLVFGGRAQVTFYDDVWQFGSNDSTWRQLPAMAKPSARAYHTAILDPSENAVLVFGGESGSQVLEDLQRYSLADGQWSEPGATGAGARSRHTAVWVPATRSMLVFGGWSGQHYLDDLRSYDASAGTWTDLSASGYWPTARAGHAAAWDQVSMSMLLMGGITNVSNDLSYESSLYNYSLLTNSWKQEGLQTEVLGPTGRTGHSIAWDYASRGLLSFGGFNASYLQQTWRYVVSQTSSPLLVSCQLGRNCSFRWNVSGVGTVKRTCSDPDILAELPTLLSDEAEEDLWMFGVGISVNDSFVMQSRCSGEPQASTYSQLSVTISFNESYGWYTLHFGFLDPMEGLKPEALELCWCPATGPCTSAEEFLVVALNLDVICPPGEYSEGPGSSCLPCPPNFFCPGGSEVQSCPASSTSTEGSRQWLSHSETEANSPTVCAFEGATGMQRAPSAWCAPLGLRRCRWAVCWFVAAFAFFSSWSCCTALLVEEGATSLASCTCMPGFFTTQLDNPAVCEACGVGFFCTGGLQTRHPCAPSQTTESDSSADESQCVCQAGSFLEDGLCAPCPDGFFKDSVGNFPCSPCGTGTFSNGTGSTEPCRCRQGYGFDEEIAQCRPCLPGEYKAVVGDTQCSRCSTNKTSMEGAMSPLDCQCRSGLAADGDTCRDCREGSSCPGQGEERRCQDSATSRAGSILQADCLCLPGYYALEAQGICEPCQPGRYKPTLANDPSCLLQCPTNAQSANASTNLTDCFCMPGFYAVLDEGSLSRCGSCAFLPHLQCLGGFHTQAGITHKLPVARPGYFQTGVTLAVKCTAVTATGLSACLGGQLCAQDDTVECFGKYDNACDEGSTGFLCGECPAGWARSAFQQPCEPCAAGAVLPLVASVIIDVGTKVAGTSDHGKCKKWEGAGISG</sequence>
<feature type="repeat" description="RCC1" evidence="4">
    <location>
        <begin position="1562"/>
        <end position="1621"/>
    </location>
</feature>
<feature type="domain" description="MAM" evidence="6">
    <location>
        <begin position="254"/>
        <end position="413"/>
    </location>
</feature>
<dbReference type="PANTHER" id="PTHR23282">
    <property type="entry name" value="APICAL ENDOSOMAL GLYCOPROTEIN PRECURSOR"/>
    <property type="match status" value="1"/>
</dbReference>
<dbReference type="SUPFAM" id="SSF50985">
    <property type="entry name" value="RCC1/BLIP-II"/>
    <property type="match status" value="1"/>
</dbReference>
<dbReference type="SMART" id="SM00137">
    <property type="entry name" value="MAM"/>
    <property type="match status" value="4"/>
</dbReference>
<dbReference type="InterPro" id="IPR001190">
    <property type="entry name" value="SRCR"/>
</dbReference>
<dbReference type="Pfam" id="PF24981">
    <property type="entry name" value="Beta-prop_ATRN-LZTR1"/>
    <property type="match status" value="1"/>
</dbReference>
<dbReference type="Gene3D" id="2.10.50.10">
    <property type="entry name" value="Tumor Necrosis Factor Receptor, subunit A, domain 2"/>
    <property type="match status" value="3"/>
</dbReference>
<dbReference type="Pfam" id="PF00530">
    <property type="entry name" value="SRCR"/>
    <property type="match status" value="1"/>
</dbReference>
<dbReference type="PROSITE" id="PS50287">
    <property type="entry name" value="SRCR_2"/>
    <property type="match status" value="1"/>
</dbReference>
<keyword evidence="9" id="KW-1185">Reference proteome</keyword>
<feature type="domain" description="MAM" evidence="6">
    <location>
        <begin position="1137"/>
        <end position="1315"/>
    </location>
</feature>
<protein>
    <submittedName>
        <fullName evidence="8">Putative E3 ubiquitin-protein ligase HERC4</fullName>
    </submittedName>
</protein>
<dbReference type="InterPro" id="IPR056737">
    <property type="entry name" value="Beta-prop_ATRN-MKLN-like"/>
</dbReference>
<feature type="domain" description="MAM" evidence="6">
    <location>
        <begin position="844"/>
        <end position="1001"/>
    </location>
</feature>
<dbReference type="SUPFAM" id="SSF117281">
    <property type="entry name" value="Kelch motif"/>
    <property type="match status" value="1"/>
</dbReference>
<evidence type="ECO:0000256" key="2">
    <source>
        <dbReference type="ARBA" id="ARBA00022737"/>
    </source>
</evidence>
<feature type="domain" description="MAM" evidence="6">
    <location>
        <begin position="550"/>
        <end position="707"/>
    </location>
</feature>
<dbReference type="InterPro" id="IPR009091">
    <property type="entry name" value="RCC1/BLIP-II"/>
</dbReference>
<dbReference type="Proteomes" id="UP000186817">
    <property type="component" value="Unassembled WGS sequence"/>
</dbReference>
<keyword evidence="3" id="KW-1015">Disulfide bond</keyword>
<reference evidence="8 9" key="1">
    <citation type="submission" date="2016-02" db="EMBL/GenBank/DDBJ databases">
        <title>Genome analysis of coral dinoflagellate symbionts highlights evolutionary adaptations to a symbiotic lifestyle.</title>
        <authorList>
            <person name="Aranda M."/>
            <person name="Li Y."/>
            <person name="Liew Y.J."/>
            <person name="Baumgarten S."/>
            <person name="Simakov O."/>
            <person name="Wilson M."/>
            <person name="Piel J."/>
            <person name="Ashoor H."/>
            <person name="Bougouffa S."/>
            <person name="Bajic V.B."/>
            <person name="Ryu T."/>
            <person name="Ravasi T."/>
            <person name="Bayer T."/>
            <person name="Micklem G."/>
            <person name="Kim H."/>
            <person name="Bhak J."/>
            <person name="Lajeunesse T.C."/>
            <person name="Voolstra C.R."/>
        </authorList>
    </citation>
    <scope>NUCLEOTIDE SEQUENCE [LARGE SCALE GENOMIC DNA]</scope>
    <source>
        <strain evidence="8 9">CCMP2467</strain>
    </source>
</reference>
<dbReference type="Gene3D" id="2.130.10.30">
    <property type="entry name" value="Regulator of chromosome condensation 1/beta-lactamase-inhibitor protein II"/>
    <property type="match status" value="2"/>
</dbReference>
<dbReference type="Gene3D" id="2.120.10.80">
    <property type="entry name" value="Kelch-type beta propeller"/>
    <property type="match status" value="2"/>
</dbReference>
<dbReference type="PROSITE" id="PS50060">
    <property type="entry name" value="MAM_2"/>
    <property type="match status" value="4"/>
</dbReference>
<keyword evidence="1" id="KW-0880">Kelch repeat</keyword>
<dbReference type="SMART" id="SM00202">
    <property type="entry name" value="SR"/>
    <property type="match status" value="1"/>
</dbReference>
<evidence type="ECO:0000259" key="6">
    <source>
        <dbReference type="PROSITE" id="PS50060"/>
    </source>
</evidence>
<feature type="repeat" description="RCC1" evidence="4">
    <location>
        <begin position="1381"/>
        <end position="1440"/>
    </location>
</feature>
<proteinExistence type="predicted"/>
<dbReference type="PANTHER" id="PTHR23282:SF101">
    <property type="entry name" value="MAM DOMAIN-CONTAINING PROTEIN"/>
    <property type="match status" value="1"/>
</dbReference>
<dbReference type="Pfam" id="PF00629">
    <property type="entry name" value="MAM"/>
    <property type="match status" value="4"/>
</dbReference>
<dbReference type="OrthoDB" id="410442at2759"/>
<dbReference type="SUPFAM" id="SSF49899">
    <property type="entry name" value="Concanavalin A-like lectins/glucanases"/>
    <property type="match status" value="7"/>
</dbReference>
<dbReference type="EMBL" id="LSRX01001944">
    <property type="protein sequence ID" value="OLP76716.1"/>
    <property type="molecule type" value="Genomic_DNA"/>
</dbReference>
<dbReference type="InterPro" id="IPR009030">
    <property type="entry name" value="Growth_fac_rcpt_cys_sf"/>
</dbReference>
<gene>
    <name evidence="8" type="primary">HERC4</name>
    <name evidence="8" type="ORF">AK812_SmicGene43314</name>
</gene>
<feature type="repeat" description="RCC1" evidence="4">
    <location>
        <begin position="1320"/>
        <end position="1380"/>
    </location>
</feature>
<evidence type="ECO:0000256" key="1">
    <source>
        <dbReference type="ARBA" id="ARBA00022441"/>
    </source>
</evidence>
<dbReference type="Pfam" id="PF13540">
    <property type="entry name" value="RCC1_2"/>
    <property type="match status" value="5"/>
</dbReference>
<dbReference type="GO" id="GO:0016020">
    <property type="term" value="C:membrane"/>
    <property type="evidence" value="ECO:0007669"/>
    <property type="project" value="InterPro"/>
</dbReference>
<evidence type="ECO:0000259" key="7">
    <source>
        <dbReference type="PROSITE" id="PS50287"/>
    </source>
</evidence>
<evidence type="ECO:0000256" key="5">
    <source>
        <dbReference type="SAM" id="MobiDB-lite"/>
    </source>
</evidence>
<dbReference type="Gene3D" id="2.60.120.200">
    <property type="match status" value="7"/>
</dbReference>
<evidence type="ECO:0000313" key="9">
    <source>
        <dbReference type="Proteomes" id="UP000186817"/>
    </source>
</evidence>
<organism evidence="8 9">
    <name type="scientific">Symbiodinium microadriaticum</name>
    <name type="common">Dinoflagellate</name>
    <name type="synonym">Zooxanthella microadriatica</name>
    <dbReference type="NCBI Taxonomy" id="2951"/>
    <lineage>
        <taxon>Eukaryota</taxon>
        <taxon>Sar</taxon>
        <taxon>Alveolata</taxon>
        <taxon>Dinophyceae</taxon>
        <taxon>Suessiales</taxon>
        <taxon>Symbiodiniaceae</taxon>
        <taxon>Symbiodinium</taxon>
    </lineage>
</organism>
<dbReference type="InterPro" id="IPR000408">
    <property type="entry name" value="Reg_chr_condens"/>
</dbReference>
<dbReference type="SUPFAM" id="SSF56487">
    <property type="entry name" value="SRCR-like"/>
    <property type="match status" value="1"/>
</dbReference>
<keyword evidence="2" id="KW-0677">Repeat</keyword>
<feature type="region of interest" description="Disordered" evidence="5">
    <location>
        <begin position="87"/>
        <end position="106"/>
    </location>
</feature>
<feature type="repeat" description="RCC1" evidence="4">
    <location>
        <begin position="1504"/>
        <end position="1562"/>
    </location>
</feature>
<evidence type="ECO:0000256" key="3">
    <source>
        <dbReference type="ARBA" id="ARBA00023157"/>
    </source>
</evidence>
<dbReference type="InterPro" id="IPR015915">
    <property type="entry name" value="Kelch-typ_b-propeller"/>
</dbReference>
<feature type="domain" description="SRCR" evidence="7">
    <location>
        <begin position="1733"/>
        <end position="1833"/>
    </location>
</feature>
<dbReference type="PROSITE" id="PS50012">
    <property type="entry name" value="RCC1_3"/>
    <property type="match status" value="5"/>
</dbReference>
<name>A0A1Q9C1B8_SYMMI</name>
<comment type="caution">
    <text evidence="8">The sequence shown here is derived from an EMBL/GenBank/DDBJ whole genome shotgun (WGS) entry which is preliminary data.</text>
</comment>